<dbReference type="InterPro" id="IPR035168">
    <property type="entry name" value="DUF5317"/>
</dbReference>
<sequence length="192" mass="21122">MFIDVVVISLIIAIIRGVDIKAAAQYEIRGSYLFALGLLIETVSVLYAKEIGHLRYWLYLSSFAFLMVAVYMNRDNRVFWPVGIGVFLNMVVIALNGGRMPVLLKAARKAGFTELADSLARGGLISHVMITPGTPLWILGDIIYIPKPYPRPDVLSIGDIFICIGLFFLIQDILVKKAGEGSGCSGKKVQDN</sequence>
<keyword evidence="1" id="KW-1133">Transmembrane helix</keyword>
<comment type="caution">
    <text evidence="2">The sequence shown here is derived from an EMBL/GenBank/DDBJ whole genome shotgun (WGS) entry which is preliminary data.</text>
</comment>
<evidence type="ECO:0000313" key="2">
    <source>
        <dbReference type="EMBL" id="TZE82588.1"/>
    </source>
</evidence>
<gene>
    <name evidence="2" type="ORF">FWJ32_04750</name>
</gene>
<evidence type="ECO:0000313" key="3">
    <source>
        <dbReference type="Proteomes" id="UP000322976"/>
    </source>
</evidence>
<reference evidence="2 3" key="1">
    <citation type="submission" date="2019-08" db="EMBL/GenBank/DDBJ databases">
        <title>Calorimonas adulescens gen. nov., sp. nov., an anaerobic thermophilic bacterium from Sakhalin hot spring.</title>
        <authorList>
            <person name="Khomyakova M.A."/>
            <person name="Merkel A.Y."/>
            <person name="Novikov A."/>
            <person name="Bonch-Osmolovskaya E.A."/>
            <person name="Slobodkin A.I."/>
        </authorList>
    </citation>
    <scope>NUCLEOTIDE SEQUENCE [LARGE SCALE GENOMIC DNA]</scope>
    <source>
        <strain evidence="2 3">A05MB</strain>
    </source>
</reference>
<protein>
    <recommendedName>
        <fullName evidence="4">DUF5317 domain-containing protein</fullName>
    </recommendedName>
</protein>
<accession>A0A5D8QH41</accession>
<feature type="transmembrane region" description="Helical" evidence="1">
    <location>
        <begin position="154"/>
        <end position="175"/>
    </location>
</feature>
<dbReference type="Pfam" id="PF17248">
    <property type="entry name" value="DUF5317"/>
    <property type="match status" value="1"/>
</dbReference>
<feature type="transmembrane region" description="Helical" evidence="1">
    <location>
        <begin position="78"/>
        <end position="98"/>
    </location>
</feature>
<keyword evidence="3" id="KW-1185">Reference proteome</keyword>
<evidence type="ECO:0000256" key="1">
    <source>
        <dbReference type="SAM" id="Phobius"/>
    </source>
</evidence>
<dbReference type="EMBL" id="VTPS01000005">
    <property type="protein sequence ID" value="TZE82588.1"/>
    <property type="molecule type" value="Genomic_DNA"/>
</dbReference>
<proteinExistence type="predicted"/>
<feature type="transmembrane region" description="Helical" evidence="1">
    <location>
        <begin position="54"/>
        <end position="72"/>
    </location>
</feature>
<keyword evidence="1" id="KW-0472">Membrane</keyword>
<feature type="transmembrane region" description="Helical" evidence="1">
    <location>
        <begin position="30"/>
        <end position="47"/>
    </location>
</feature>
<organism evidence="2 3">
    <name type="scientific">Calorimonas adulescens</name>
    <dbReference type="NCBI Taxonomy" id="2606906"/>
    <lineage>
        <taxon>Bacteria</taxon>
        <taxon>Bacillati</taxon>
        <taxon>Bacillota</taxon>
        <taxon>Clostridia</taxon>
        <taxon>Thermoanaerobacterales</taxon>
        <taxon>Thermoanaerobacteraceae</taxon>
        <taxon>Calorimonas</taxon>
    </lineage>
</organism>
<dbReference type="Proteomes" id="UP000322976">
    <property type="component" value="Unassembled WGS sequence"/>
</dbReference>
<evidence type="ECO:0008006" key="4">
    <source>
        <dbReference type="Google" id="ProtNLM"/>
    </source>
</evidence>
<feature type="transmembrane region" description="Helical" evidence="1">
    <location>
        <begin position="119"/>
        <end position="139"/>
    </location>
</feature>
<keyword evidence="1" id="KW-0812">Transmembrane</keyword>
<dbReference type="AlphaFoldDB" id="A0A5D8QH41"/>
<name>A0A5D8QH41_9THEO</name>
<dbReference type="RefSeq" id="WP_149544827.1">
    <property type="nucleotide sequence ID" value="NZ_VTPS01000005.1"/>
</dbReference>